<protein>
    <recommendedName>
        <fullName evidence="9">Protein SPEC3</fullName>
    </recommendedName>
</protein>
<keyword evidence="2 6" id="KW-0812">Transmembrane</keyword>
<dbReference type="InterPro" id="IPR026673">
    <property type="entry name" value="SPEC3/Stum"/>
</dbReference>
<dbReference type="OrthoDB" id="361532at2759"/>
<evidence type="ECO:0000256" key="1">
    <source>
        <dbReference type="ARBA" id="ARBA00004141"/>
    </source>
</evidence>
<evidence type="ECO:0008006" key="9">
    <source>
        <dbReference type="Google" id="ProtNLM"/>
    </source>
</evidence>
<organism evidence="7 8">
    <name type="scientific">Dreissena polymorpha</name>
    <name type="common">Zebra mussel</name>
    <name type="synonym">Mytilus polymorpha</name>
    <dbReference type="NCBI Taxonomy" id="45954"/>
    <lineage>
        <taxon>Eukaryota</taxon>
        <taxon>Metazoa</taxon>
        <taxon>Spiralia</taxon>
        <taxon>Lophotrochozoa</taxon>
        <taxon>Mollusca</taxon>
        <taxon>Bivalvia</taxon>
        <taxon>Autobranchia</taxon>
        <taxon>Heteroconchia</taxon>
        <taxon>Euheterodonta</taxon>
        <taxon>Imparidentia</taxon>
        <taxon>Neoheterodontei</taxon>
        <taxon>Myida</taxon>
        <taxon>Dreissenoidea</taxon>
        <taxon>Dreissenidae</taxon>
        <taxon>Dreissena</taxon>
    </lineage>
</organism>
<dbReference type="PANTHER" id="PTHR21676:SF6">
    <property type="entry name" value="PROTEIN STUM"/>
    <property type="match status" value="1"/>
</dbReference>
<feature type="compositionally biased region" description="Basic residues" evidence="5">
    <location>
        <begin position="361"/>
        <end position="375"/>
    </location>
</feature>
<reference evidence="7" key="1">
    <citation type="journal article" date="2019" name="bioRxiv">
        <title>The Genome of the Zebra Mussel, Dreissena polymorpha: A Resource for Invasive Species Research.</title>
        <authorList>
            <person name="McCartney M.A."/>
            <person name="Auch B."/>
            <person name="Kono T."/>
            <person name="Mallez S."/>
            <person name="Zhang Y."/>
            <person name="Obille A."/>
            <person name="Becker A."/>
            <person name="Abrahante J.E."/>
            <person name="Garbe J."/>
            <person name="Badalamenti J.P."/>
            <person name="Herman A."/>
            <person name="Mangelson H."/>
            <person name="Liachko I."/>
            <person name="Sullivan S."/>
            <person name="Sone E.D."/>
            <person name="Koren S."/>
            <person name="Silverstein K.A.T."/>
            <person name="Beckman K.B."/>
            <person name="Gohl D.M."/>
        </authorList>
    </citation>
    <scope>NUCLEOTIDE SEQUENCE</scope>
    <source>
        <strain evidence="7">Duluth1</strain>
        <tissue evidence="7">Whole animal</tissue>
    </source>
</reference>
<feature type="transmembrane region" description="Helical" evidence="6">
    <location>
        <begin position="206"/>
        <end position="232"/>
    </location>
</feature>
<name>A0A9D4JQM7_DREPO</name>
<comment type="caution">
    <text evidence="7">The sequence shown here is derived from an EMBL/GenBank/DDBJ whole genome shotgun (WGS) entry which is preliminary data.</text>
</comment>
<evidence type="ECO:0000256" key="5">
    <source>
        <dbReference type="SAM" id="MobiDB-lite"/>
    </source>
</evidence>
<dbReference type="PANTHER" id="PTHR21676">
    <property type="entry name" value="PROTEIN STUM"/>
    <property type="match status" value="1"/>
</dbReference>
<dbReference type="Proteomes" id="UP000828390">
    <property type="component" value="Unassembled WGS sequence"/>
</dbReference>
<dbReference type="Pfam" id="PF15795">
    <property type="entry name" value="Spec3"/>
    <property type="match status" value="1"/>
</dbReference>
<comment type="subcellular location">
    <subcellularLocation>
        <location evidence="1">Membrane</location>
        <topology evidence="1">Multi-pass membrane protein</topology>
    </subcellularLocation>
</comment>
<reference evidence="7" key="2">
    <citation type="submission" date="2020-11" db="EMBL/GenBank/DDBJ databases">
        <authorList>
            <person name="McCartney M.A."/>
            <person name="Auch B."/>
            <person name="Kono T."/>
            <person name="Mallez S."/>
            <person name="Becker A."/>
            <person name="Gohl D.M."/>
            <person name="Silverstein K.A.T."/>
            <person name="Koren S."/>
            <person name="Bechman K.B."/>
            <person name="Herman A."/>
            <person name="Abrahante J.E."/>
            <person name="Garbe J."/>
        </authorList>
    </citation>
    <scope>NUCLEOTIDE SEQUENCE</scope>
    <source>
        <strain evidence="7">Duluth1</strain>
        <tissue evidence="7">Whole animal</tissue>
    </source>
</reference>
<keyword evidence="3 6" id="KW-1133">Transmembrane helix</keyword>
<keyword evidence="8" id="KW-1185">Reference proteome</keyword>
<sequence>MTDSVNDSVRAHMVSGDGHYHPASRRPSMIPETSMPLDSTHALHSNIDVHARTLHVPVSVRAHYNNVRAQYSDRTSRRESSMHRQHGMNGTRHARPDGAPNGSSGTYFNESTRQQPHDIYHERTVSEPEVPPRSARSTFRSIRSASSRGDEYQFKSDSYVVPALPMPIAVVCCILNFLVPGFGSICASVCVFCCARTDDMTGREKLGSCCTVFGIGLLQLLLVACFLIGWIWSCIWGVTFIGMSANYYHEDDADDDDPEYASTNNPVYRRAAVSRLPTPQVVVDQPYPGVSYAEAQRQYRRRLDAQRRSTSRIRLTSSNLIYPMRAPSNIAYNSPPPPYQASATIHERAPDHHNNASNGGSRHHGNGRDPHRHRQSHVDSIQEERHR</sequence>
<proteinExistence type="predicted"/>
<gene>
    <name evidence="7" type="ORF">DPMN_122525</name>
</gene>
<feature type="region of interest" description="Disordered" evidence="5">
    <location>
        <begin position="70"/>
        <end position="105"/>
    </location>
</feature>
<accession>A0A9D4JQM7</accession>
<evidence type="ECO:0000256" key="6">
    <source>
        <dbReference type="SAM" id="Phobius"/>
    </source>
</evidence>
<evidence type="ECO:0000313" key="7">
    <source>
        <dbReference type="EMBL" id="KAH3820776.1"/>
    </source>
</evidence>
<evidence type="ECO:0000256" key="2">
    <source>
        <dbReference type="ARBA" id="ARBA00022692"/>
    </source>
</evidence>
<evidence type="ECO:0000313" key="8">
    <source>
        <dbReference type="Proteomes" id="UP000828390"/>
    </source>
</evidence>
<keyword evidence="4 6" id="KW-0472">Membrane</keyword>
<evidence type="ECO:0000256" key="4">
    <source>
        <dbReference type="ARBA" id="ARBA00023136"/>
    </source>
</evidence>
<feature type="transmembrane region" description="Helical" evidence="6">
    <location>
        <begin position="168"/>
        <end position="194"/>
    </location>
</feature>
<dbReference type="GO" id="GO:0016020">
    <property type="term" value="C:membrane"/>
    <property type="evidence" value="ECO:0007669"/>
    <property type="project" value="UniProtKB-SubCell"/>
</dbReference>
<dbReference type="EMBL" id="JAIWYP010000005">
    <property type="protein sequence ID" value="KAH3820776.1"/>
    <property type="molecule type" value="Genomic_DNA"/>
</dbReference>
<feature type="compositionally biased region" description="Basic and acidic residues" evidence="5">
    <location>
        <begin position="376"/>
        <end position="387"/>
    </location>
</feature>
<feature type="region of interest" description="Disordered" evidence="5">
    <location>
        <begin position="13"/>
        <end position="32"/>
    </location>
</feature>
<dbReference type="AlphaFoldDB" id="A0A9D4JQM7"/>
<evidence type="ECO:0000256" key="3">
    <source>
        <dbReference type="ARBA" id="ARBA00022989"/>
    </source>
</evidence>
<feature type="region of interest" description="Disordered" evidence="5">
    <location>
        <begin position="349"/>
        <end position="387"/>
    </location>
</feature>